<feature type="transmembrane region" description="Helical" evidence="6">
    <location>
        <begin position="80"/>
        <end position="98"/>
    </location>
</feature>
<keyword evidence="3 6" id="KW-0812">Transmembrane</keyword>
<dbReference type="Pfam" id="PF00990">
    <property type="entry name" value="GGDEF"/>
    <property type="match status" value="1"/>
</dbReference>
<protein>
    <submittedName>
        <fullName evidence="10">Diguanylate cyclase</fullName>
    </submittedName>
</protein>
<dbReference type="NCBIfam" id="TIGR00229">
    <property type="entry name" value="sensory_box"/>
    <property type="match status" value="1"/>
</dbReference>
<dbReference type="FunFam" id="3.30.70.270:FF:000001">
    <property type="entry name" value="Diguanylate cyclase domain protein"/>
    <property type="match status" value="1"/>
</dbReference>
<comment type="subcellular location">
    <subcellularLocation>
        <location evidence="1">Cell membrane</location>
        <topology evidence="1">Multi-pass membrane protein</topology>
    </subcellularLocation>
</comment>
<evidence type="ECO:0000313" key="10">
    <source>
        <dbReference type="EMBL" id="OKX83091.1"/>
    </source>
</evidence>
<dbReference type="SMART" id="SM00267">
    <property type="entry name" value="GGDEF"/>
    <property type="match status" value="1"/>
</dbReference>
<feature type="transmembrane region" description="Helical" evidence="6">
    <location>
        <begin position="186"/>
        <end position="210"/>
    </location>
</feature>
<organism evidence="10 11">
    <name type="scientific">Corynebacterium glutamicum</name>
    <name type="common">Brevibacterium saccharolyticum</name>
    <dbReference type="NCBI Taxonomy" id="1718"/>
    <lineage>
        <taxon>Bacteria</taxon>
        <taxon>Bacillati</taxon>
        <taxon>Actinomycetota</taxon>
        <taxon>Actinomycetes</taxon>
        <taxon>Mycobacteriales</taxon>
        <taxon>Corynebacteriaceae</taxon>
        <taxon>Corynebacterium</taxon>
    </lineage>
</organism>
<dbReference type="PANTHER" id="PTHR44757:SF2">
    <property type="entry name" value="BIOFILM ARCHITECTURE MAINTENANCE PROTEIN MBAA"/>
    <property type="match status" value="1"/>
</dbReference>
<dbReference type="PROSITE" id="PS50887">
    <property type="entry name" value="GGDEF"/>
    <property type="match status" value="1"/>
</dbReference>
<accession>A0AB36IH33</accession>
<feature type="transmembrane region" description="Helical" evidence="6">
    <location>
        <begin position="27"/>
        <end position="46"/>
    </location>
</feature>
<evidence type="ECO:0000259" key="8">
    <source>
        <dbReference type="PROSITE" id="PS50883"/>
    </source>
</evidence>
<evidence type="ECO:0000259" key="7">
    <source>
        <dbReference type="PROSITE" id="PS50112"/>
    </source>
</evidence>
<dbReference type="SMART" id="SM00052">
    <property type="entry name" value="EAL"/>
    <property type="match status" value="1"/>
</dbReference>
<dbReference type="InterPro" id="IPR029787">
    <property type="entry name" value="Nucleotide_cyclase"/>
</dbReference>
<keyword evidence="5 6" id="KW-0472">Membrane</keyword>
<comment type="caution">
    <text evidence="10">The sequence shown here is derived from an EMBL/GenBank/DDBJ whole genome shotgun (WGS) entry which is preliminary data.</text>
</comment>
<dbReference type="InterPro" id="IPR007895">
    <property type="entry name" value="MASE1"/>
</dbReference>
<dbReference type="InterPro" id="IPR052155">
    <property type="entry name" value="Biofilm_reg_signaling"/>
</dbReference>
<dbReference type="CDD" id="cd01949">
    <property type="entry name" value="GGDEF"/>
    <property type="match status" value="1"/>
</dbReference>
<feature type="transmembrane region" description="Helical" evidence="6">
    <location>
        <begin position="104"/>
        <end position="128"/>
    </location>
</feature>
<evidence type="ECO:0000259" key="9">
    <source>
        <dbReference type="PROSITE" id="PS50887"/>
    </source>
</evidence>
<feature type="transmembrane region" description="Helical" evidence="6">
    <location>
        <begin position="222"/>
        <end position="244"/>
    </location>
</feature>
<dbReference type="EMBL" id="LOQT01000013">
    <property type="protein sequence ID" value="OKX83091.1"/>
    <property type="molecule type" value="Genomic_DNA"/>
</dbReference>
<sequence length="1018" mass="112067">MTIAVNETSRWLLANSSDPLSYRDSSLLVALVRQIVFALAYSIAVIGSYSLVYADSLVAIVWPSVGIAVWWAVTCRSWKNFALICGYVFLVPAIYLHFFTETSIRGVILAGIAHAIAGPGVALVMAFMENAQLPEPLRKRHAFAPFSHLRLSVDVFRLLVAGIVMVAISKLIVIFAYALADLPYSFTLYLTMALRDLTGIIVVAGPGIALSTPLVPNIHRSAWREFAVVFIATIGLLALIFGFAVDLPTVYLAMLPLYWSATRLPVPLAVLHAVITSAIVVVLYFLLGTGPFAITDDSILVQATTIQLFVLMCILLSLVVSTTVQQTSALVEELEVVAKTLPDALFIVNKNGTAFPVNAGAKNFAKQSPDGHYFMPKLQNIDGEPIDEKERPSSLALRGQSVEGVLAKLGEVPGEDPALARRIFKISASPMYLRGETEPGHALVIWHDSTNQYYTMQQLTLAYEESRLLFENAPQGIAMLEPSGEIVMANRSFGDLVGTTPVRLLGRNLEDFGVEEGTMEYVTTVLLDPEAVVHLDRSLETLRGKQKNVAMSFSSMGNVGGRIGTLLVNVVDVTERQELIELVEHLADHDSLTGLVNRRRLESNIEELILKNERESTESALLLLDLDYFKEVNDSLGHKAGDQLLIEFAEILKDSVRDSDVVGRIGGDEFVIVLPHTDRDGAEAIGIRIIELVNQHFKGRGKVLSRVSVSIGVSLFSDARAQGVNPFILADQLLYDAKHAGRSRVAVRRAENTIVRSAKPAFSVEELPEILESHSIRLELQPILELETGRVDAAEGLLRINLDGTDVPPGQFIQSVEQAGLAPKLDIAVMREGIKHIERLRAVCPTFSLALNLSGYSLSSAKMREELRAEFRAHDLPRESIRFEITETAPIEDIDAAKEFMQMLKDFGFHIAIDDFGAGHEPYQYLKKFDFSVLKIAGEFIEGMVTNRVDRSIVESIAQLAKDEEMETVAEFVSSKEILEAVREIGVTYAQGFYIGKSKPIDEFIATYLETNQTATWG</sequence>
<dbReference type="Pfam" id="PF05231">
    <property type="entry name" value="MASE1"/>
    <property type="match status" value="1"/>
</dbReference>
<dbReference type="SUPFAM" id="SSF55073">
    <property type="entry name" value="Nucleotide cyclase"/>
    <property type="match status" value="1"/>
</dbReference>
<feature type="transmembrane region" description="Helical" evidence="6">
    <location>
        <begin position="264"/>
        <end position="287"/>
    </location>
</feature>
<gene>
    <name evidence="10" type="ORF">AUP69_04795</name>
</gene>
<name>A0AB36IH33_CORGT</name>
<dbReference type="Pfam" id="PF00563">
    <property type="entry name" value="EAL"/>
    <property type="match status" value="1"/>
</dbReference>
<dbReference type="InterPro" id="IPR035965">
    <property type="entry name" value="PAS-like_dom_sf"/>
</dbReference>
<dbReference type="InterPro" id="IPR043128">
    <property type="entry name" value="Rev_trsase/Diguanyl_cyclase"/>
</dbReference>
<evidence type="ECO:0000256" key="3">
    <source>
        <dbReference type="ARBA" id="ARBA00022692"/>
    </source>
</evidence>
<dbReference type="SUPFAM" id="SSF141868">
    <property type="entry name" value="EAL domain-like"/>
    <property type="match status" value="1"/>
</dbReference>
<feature type="transmembrane region" description="Helical" evidence="6">
    <location>
        <begin position="299"/>
        <end position="320"/>
    </location>
</feature>
<feature type="domain" description="PAS" evidence="7">
    <location>
        <begin position="462"/>
        <end position="546"/>
    </location>
</feature>
<evidence type="ECO:0000256" key="5">
    <source>
        <dbReference type="ARBA" id="ARBA00023136"/>
    </source>
</evidence>
<dbReference type="CDD" id="cd01948">
    <property type="entry name" value="EAL"/>
    <property type="match status" value="1"/>
</dbReference>
<keyword evidence="2" id="KW-1003">Cell membrane</keyword>
<dbReference type="Gene3D" id="3.30.70.270">
    <property type="match status" value="1"/>
</dbReference>
<evidence type="ECO:0000256" key="1">
    <source>
        <dbReference type="ARBA" id="ARBA00004651"/>
    </source>
</evidence>
<dbReference type="InterPro" id="IPR000014">
    <property type="entry name" value="PAS"/>
</dbReference>
<feature type="domain" description="EAL" evidence="8">
    <location>
        <begin position="760"/>
        <end position="1012"/>
    </location>
</feature>
<dbReference type="SMART" id="SM00091">
    <property type="entry name" value="PAS"/>
    <property type="match status" value="1"/>
</dbReference>
<dbReference type="PROSITE" id="PS50112">
    <property type="entry name" value="PAS"/>
    <property type="match status" value="1"/>
</dbReference>
<dbReference type="GO" id="GO:0005886">
    <property type="term" value="C:plasma membrane"/>
    <property type="evidence" value="ECO:0007669"/>
    <property type="project" value="UniProtKB-SubCell"/>
</dbReference>
<dbReference type="InterPro" id="IPR035919">
    <property type="entry name" value="EAL_sf"/>
</dbReference>
<dbReference type="InterPro" id="IPR000160">
    <property type="entry name" value="GGDEF_dom"/>
</dbReference>
<dbReference type="NCBIfam" id="TIGR00254">
    <property type="entry name" value="GGDEF"/>
    <property type="match status" value="1"/>
</dbReference>
<evidence type="ECO:0000256" key="6">
    <source>
        <dbReference type="SAM" id="Phobius"/>
    </source>
</evidence>
<dbReference type="Gene3D" id="3.30.450.20">
    <property type="entry name" value="PAS domain"/>
    <property type="match status" value="1"/>
</dbReference>
<evidence type="ECO:0000256" key="2">
    <source>
        <dbReference type="ARBA" id="ARBA00022475"/>
    </source>
</evidence>
<dbReference type="PROSITE" id="PS50883">
    <property type="entry name" value="EAL"/>
    <property type="match status" value="1"/>
</dbReference>
<dbReference type="Proteomes" id="UP000186091">
    <property type="component" value="Unassembled WGS sequence"/>
</dbReference>
<keyword evidence="4 6" id="KW-1133">Transmembrane helix</keyword>
<dbReference type="CDD" id="cd00130">
    <property type="entry name" value="PAS"/>
    <property type="match status" value="1"/>
</dbReference>
<dbReference type="PANTHER" id="PTHR44757">
    <property type="entry name" value="DIGUANYLATE CYCLASE DGCP"/>
    <property type="match status" value="1"/>
</dbReference>
<dbReference type="InterPro" id="IPR013656">
    <property type="entry name" value="PAS_4"/>
</dbReference>
<evidence type="ECO:0000313" key="11">
    <source>
        <dbReference type="Proteomes" id="UP000186091"/>
    </source>
</evidence>
<evidence type="ECO:0000256" key="4">
    <source>
        <dbReference type="ARBA" id="ARBA00022989"/>
    </source>
</evidence>
<dbReference type="AlphaFoldDB" id="A0AB36IH33"/>
<feature type="domain" description="GGDEF" evidence="9">
    <location>
        <begin position="617"/>
        <end position="750"/>
    </location>
</feature>
<proteinExistence type="predicted"/>
<feature type="transmembrane region" description="Helical" evidence="6">
    <location>
        <begin position="158"/>
        <end position="180"/>
    </location>
</feature>
<feature type="transmembrane region" description="Helical" evidence="6">
    <location>
        <begin position="52"/>
        <end position="73"/>
    </location>
</feature>
<dbReference type="Gene3D" id="3.20.20.450">
    <property type="entry name" value="EAL domain"/>
    <property type="match status" value="1"/>
</dbReference>
<dbReference type="InterPro" id="IPR001633">
    <property type="entry name" value="EAL_dom"/>
</dbReference>
<reference evidence="10 11" key="1">
    <citation type="submission" date="2015-12" db="EMBL/GenBank/DDBJ databases">
        <title>Genome sequence of Corynebacterium AS 1.542.</title>
        <authorList>
            <person name="Yang J."/>
            <person name="Yang S."/>
        </authorList>
    </citation>
    <scope>NUCLEOTIDE SEQUENCE [LARGE SCALE GENOMIC DNA]</scope>
    <source>
        <strain evidence="10 11">AS 1.542</strain>
    </source>
</reference>
<dbReference type="Pfam" id="PF08448">
    <property type="entry name" value="PAS_4"/>
    <property type="match status" value="1"/>
</dbReference>
<dbReference type="SUPFAM" id="SSF55785">
    <property type="entry name" value="PYP-like sensor domain (PAS domain)"/>
    <property type="match status" value="1"/>
</dbReference>